<evidence type="ECO:0000313" key="1">
    <source>
        <dbReference type="EMBL" id="QIG68745.1"/>
    </source>
</evidence>
<gene>
    <name evidence="1" type="ORF">EVB68_008</name>
</gene>
<keyword evidence="2" id="KW-1185">Reference proteome</keyword>
<evidence type="ECO:0000313" key="2">
    <source>
        <dbReference type="Proteomes" id="UP000656384"/>
    </source>
</evidence>
<dbReference type="EMBL" id="MN988497">
    <property type="protein sequence ID" value="QIG68745.1"/>
    <property type="molecule type" value="Genomic_DNA"/>
</dbReference>
<protein>
    <submittedName>
        <fullName evidence="1">Uncharacterized protein</fullName>
    </submittedName>
</protein>
<dbReference type="Proteomes" id="UP000656384">
    <property type="component" value="Segment"/>
</dbReference>
<organism evidence="1 2">
    <name type="scientific">Rhizobium phage RHph_Y2_6</name>
    <dbReference type="NCBI Taxonomy" id="2509576"/>
    <lineage>
        <taxon>Viruses</taxon>
        <taxon>Duplodnaviria</taxon>
        <taxon>Heunggongvirae</taxon>
        <taxon>Uroviricota</taxon>
        <taxon>Caudoviricetes</taxon>
        <taxon>Schitoviridae</taxon>
        <taxon>Demetervirinae</taxon>
        <taxon>Acanvirus</taxon>
        <taxon>Acanvirus Y26</taxon>
    </lineage>
</organism>
<sequence>MAHTYRLLNAEDKSTIKPFGEIVEIGNAQVVAYELSLSTEHRPSSTIMILNNTTDAVECFYHDGDRYERV</sequence>
<proteinExistence type="predicted"/>
<name>A0A7S5USA7_9CAUD</name>
<reference evidence="1" key="1">
    <citation type="submission" date="2020-01" db="EMBL/GenBank/DDBJ databases">
        <title>Patterns of diversity and host range of bacteriophage communities associated with bean-nodulatin bacteria.</title>
        <authorList>
            <person name="Vann Cauwenberghe J."/>
            <person name="Santamaria R.I."/>
            <person name="Bustos P."/>
            <person name="Juarez S."/>
            <person name="Gonzalez V."/>
        </authorList>
    </citation>
    <scope>NUCLEOTIDE SEQUENCE</scope>
</reference>
<accession>A0A7S5USA7</accession>